<proteinExistence type="inferred from homology"/>
<keyword evidence="5 6" id="KW-0732">Signal</keyword>
<dbReference type="GO" id="GO:0005576">
    <property type="term" value="C:extracellular region"/>
    <property type="evidence" value="ECO:0007669"/>
    <property type="project" value="UniProtKB-SubCell"/>
</dbReference>
<accession>A0A2G9HAE9</accession>
<evidence type="ECO:0000256" key="6">
    <source>
        <dbReference type="RuleBase" id="RU367044"/>
    </source>
</evidence>
<dbReference type="PANTHER" id="PTHR31232:SF155">
    <property type="entry name" value="PLANT SELF-INCOMPATIBILITY PROTEIN S1 FAMILY"/>
    <property type="match status" value="1"/>
</dbReference>
<dbReference type="GO" id="GO:0060320">
    <property type="term" value="P:rejection of self pollen"/>
    <property type="evidence" value="ECO:0007669"/>
    <property type="project" value="UniProtKB-KW"/>
</dbReference>
<keyword evidence="4 6" id="KW-0964">Secreted</keyword>
<comment type="similarity">
    <text evidence="2 6">Belongs to the plant self-incompatibility (S1) protein family.</text>
</comment>
<keyword evidence="8" id="KW-1185">Reference proteome</keyword>
<feature type="signal peptide" evidence="6">
    <location>
        <begin position="1"/>
        <end position="26"/>
    </location>
</feature>
<dbReference type="PANTHER" id="PTHR31232">
    <property type="match status" value="1"/>
</dbReference>
<evidence type="ECO:0000256" key="5">
    <source>
        <dbReference type="ARBA" id="ARBA00022729"/>
    </source>
</evidence>
<evidence type="ECO:0000313" key="7">
    <source>
        <dbReference type="EMBL" id="PIN14478.1"/>
    </source>
</evidence>
<keyword evidence="3 6" id="KW-0713">Self-incompatibility</keyword>
<dbReference type="Pfam" id="PF05938">
    <property type="entry name" value="Self-incomp_S1"/>
    <property type="match status" value="1"/>
</dbReference>
<evidence type="ECO:0000256" key="3">
    <source>
        <dbReference type="ARBA" id="ARBA00022471"/>
    </source>
</evidence>
<comment type="caution">
    <text evidence="7">The sequence shown here is derived from an EMBL/GenBank/DDBJ whole genome shotgun (WGS) entry which is preliminary data.</text>
</comment>
<feature type="chain" id="PRO_5025092858" description="S-protein homolog" evidence="6">
    <location>
        <begin position="27"/>
        <end position="141"/>
    </location>
</feature>
<evidence type="ECO:0000313" key="8">
    <source>
        <dbReference type="Proteomes" id="UP000231279"/>
    </source>
</evidence>
<evidence type="ECO:0000256" key="2">
    <source>
        <dbReference type="ARBA" id="ARBA00005581"/>
    </source>
</evidence>
<comment type="subcellular location">
    <subcellularLocation>
        <location evidence="1 6">Secreted</location>
    </subcellularLocation>
</comment>
<dbReference type="EMBL" id="NKXS01002271">
    <property type="protein sequence ID" value="PIN14478.1"/>
    <property type="molecule type" value="Genomic_DNA"/>
</dbReference>
<dbReference type="InterPro" id="IPR010264">
    <property type="entry name" value="Self-incomp_S1"/>
</dbReference>
<reference evidence="8" key="1">
    <citation type="journal article" date="2018" name="Gigascience">
        <title>Genome assembly of the Pink Ipe (Handroanthus impetiginosus, Bignoniaceae), a highly valued, ecologically keystone Neotropical timber forest tree.</title>
        <authorList>
            <person name="Silva-Junior O.B."/>
            <person name="Grattapaglia D."/>
            <person name="Novaes E."/>
            <person name="Collevatti R.G."/>
        </authorList>
    </citation>
    <scope>NUCLEOTIDE SEQUENCE [LARGE SCALE GENOMIC DNA]</scope>
    <source>
        <strain evidence="8">cv. UFG-1</strain>
    </source>
</reference>
<evidence type="ECO:0000256" key="1">
    <source>
        <dbReference type="ARBA" id="ARBA00004613"/>
    </source>
</evidence>
<dbReference type="AlphaFoldDB" id="A0A2G9HAE9"/>
<gene>
    <name evidence="7" type="ORF">CDL12_12880</name>
</gene>
<protein>
    <recommendedName>
        <fullName evidence="6">S-protein homolog</fullName>
    </recommendedName>
</protein>
<dbReference type="Proteomes" id="UP000231279">
    <property type="component" value="Unassembled WGS sequence"/>
</dbReference>
<dbReference type="OrthoDB" id="1848419at2759"/>
<evidence type="ECO:0000256" key="4">
    <source>
        <dbReference type="ARBA" id="ARBA00022525"/>
    </source>
</evidence>
<sequence length="141" mass="16810">MDINIISKMLVIVFVLSFNLVDVARTLSLNKKYEVHIENDLPEDDPNPLLVHCASKDNEIINGTIPRDKEIYWHFHMNLFSRTVYFCHFWWGSRNKAFEVFNRKLRQFCEDDGYILQLISWLKVYFAFGYNNYVAFATNMN</sequence>
<organism evidence="7 8">
    <name type="scientific">Handroanthus impetiginosus</name>
    <dbReference type="NCBI Taxonomy" id="429701"/>
    <lineage>
        <taxon>Eukaryota</taxon>
        <taxon>Viridiplantae</taxon>
        <taxon>Streptophyta</taxon>
        <taxon>Embryophyta</taxon>
        <taxon>Tracheophyta</taxon>
        <taxon>Spermatophyta</taxon>
        <taxon>Magnoliopsida</taxon>
        <taxon>eudicotyledons</taxon>
        <taxon>Gunneridae</taxon>
        <taxon>Pentapetalae</taxon>
        <taxon>asterids</taxon>
        <taxon>lamiids</taxon>
        <taxon>Lamiales</taxon>
        <taxon>Bignoniaceae</taxon>
        <taxon>Crescentiina</taxon>
        <taxon>Tabebuia alliance</taxon>
        <taxon>Handroanthus</taxon>
    </lineage>
</organism>
<name>A0A2G9HAE9_9LAMI</name>